<sequence>MNQKKKNRKSCKLVIESDFECFCSDDEDVSKSDGHTCVYDLNIKDVNKATSNDYYAYHMMQRVNEFNTLLRCPRLFQHYIVDMYAKVENERLRFIRLNQTKLRAEDHGVLLEAVRNDNTVNSENLGKLVVLP</sequence>
<organism evidence="2 3">
    <name type="scientific">Trichonephila clavata</name>
    <name type="common">Joro spider</name>
    <name type="synonym">Nephila clavata</name>
    <dbReference type="NCBI Taxonomy" id="2740835"/>
    <lineage>
        <taxon>Eukaryota</taxon>
        <taxon>Metazoa</taxon>
        <taxon>Ecdysozoa</taxon>
        <taxon>Arthropoda</taxon>
        <taxon>Chelicerata</taxon>
        <taxon>Arachnida</taxon>
        <taxon>Araneae</taxon>
        <taxon>Araneomorphae</taxon>
        <taxon>Entelegynae</taxon>
        <taxon>Araneoidea</taxon>
        <taxon>Nephilidae</taxon>
        <taxon>Trichonephila</taxon>
    </lineage>
</organism>
<keyword evidence="3" id="KW-1185">Reference proteome</keyword>
<proteinExistence type="predicted"/>
<dbReference type="Proteomes" id="UP000887116">
    <property type="component" value="Unassembled WGS sequence"/>
</dbReference>
<feature type="domain" description="Helitron helicase-like" evidence="1">
    <location>
        <begin position="54"/>
        <end position="132"/>
    </location>
</feature>
<dbReference type="PANTHER" id="PTHR45786:SF74">
    <property type="entry name" value="ATP-DEPENDENT DNA HELICASE"/>
    <property type="match status" value="1"/>
</dbReference>
<protein>
    <submittedName>
        <fullName evidence="2">Helitron_like_N domain-containing protein</fullName>
    </submittedName>
</protein>
<evidence type="ECO:0000313" key="3">
    <source>
        <dbReference type="Proteomes" id="UP000887116"/>
    </source>
</evidence>
<dbReference type="OrthoDB" id="1728974at2759"/>
<accession>A0A8X6HG07</accession>
<dbReference type="InterPro" id="IPR025476">
    <property type="entry name" value="Helitron_helicase-like"/>
</dbReference>
<dbReference type="EMBL" id="BMAO01028116">
    <property type="protein sequence ID" value="GFR22143.1"/>
    <property type="molecule type" value="Genomic_DNA"/>
</dbReference>
<dbReference type="AlphaFoldDB" id="A0A8X6HG07"/>
<dbReference type="Pfam" id="PF14214">
    <property type="entry name" value="Helitron_like_N"/>
    <property type="match status" value="1"/>
</dbReference>
<evidence type="ECO:0000313" key="2">
    <source>
        <dbReference type="EMBL" id="GFR22143.1"/>
    </source>
</evidence>
<name>A0A8X6HG07_TRICU</name>
<evidence type="ECO:0000259" key="1">
    <source>
        <dbReference type="Pfam" id="PF14214"/>
    </source>
</evidence>
<dbReference type="PANTHER" id="PTHR45786">
    <property type="entry name" value="DNA BINDING PROTEIN-LIKE"/>
    <property type="match status" value="1"/>
</dbReference>
<gene>
    <name evidence="2" type="primary">EVAR_461_1</name>
    <name evidence="2" type="ORF">TNCT_199031</name>
</gene>
<reference evidence="2" key="1">
    <citation type="submission" date="2020-07" db="EMBL/GenBank/DDBJ databases">
        <title>Multicomponent nature underlies the extraordinary mechanical properties of spider dragline silk.</title>
        <authorList>
            <person name="Kono N."/>
            <person name="Nakamura H."/>
            <person name="Mori M."/>
            <person name="Yoshida Y."/>
            <person name="Ohtoshi R."/>
            <person name="Malay A.D."/>
            <person name="Moran D.A.P."/>
            <person name="Tomita M."/>
            <person name="Numata K."/>
            <person name="Arakawa K."/>
        </authorList>
    </citation>
    <scope>NUCLEOTIDE SEQUENCE</scope>
</reference>
<comment type="caution">
    <text evidence="2">The sequence shown here is derived from an EMBL/GenBank/DDBJ whole genome shotgun (WGS) entry which is preliminary data.</text>
</comment>